<dbReference type="InterPro" id="IPR029526">
    <property type="entry name" value="PGBD"/>
</dbReference>
<comment type="caution">
    <text evidence="3">The sequence shown here is derived from an EMBL/GenBank/DDBJ whole genome shotgun (WGS) entry which is preliminary data.</text>
</comment>
<sequence length="585" mass="67070">MSGFRLRWSELTKEGWHSRLPTGFPNNYTYLKPGKTKKDVRGVDYFVGEEELMKYLDRVDLEAAKDSLSDVSSAAVIKDVPNPPNDVHHNDEASNEESVSPTLRYESPHVTHRESQSPVDSSDGSRNEVPRNEDVEFRRLARTAADKSDVNVYQDMGNPDDFTAMVSDAENVNAASGDEECVEKEDNPLDEATATKRTHLKMQSSTRISVKLLVVLLALPETDPVSFTPYPYLDQPYEARSSDSISTEFPNLYKGDYRPSARVLEAASTVMGSFFYFVQPHLWNNIAEASNDYFMEKIDERVEDEYQKQLVREREQPRYRKCTREEIKKLSFGNPGHISSRAMHFIGLLIARTIAPNKERLAHHWRTTDEGAIPRGRFGLYMTRDRFMHISRNLHFSNNADHRAVSDRAWKLRPVIDALQERFKSGYWPPPVMAFDEAMLPLRVYKKDKPHKWGTKLFMLCCSSSAYCIRFEVYCGKTQTCVNTAGTDAKSGPAAVVRNLKEKYYKSLFLGFIDLAIMNTYIVFNQRRVAEGEKKISHIKFLKQLHLELVQMQEADWEIVCSTQQTPTKSRMGGPVPHRVHELVQ</sequence>
<feature type="domain" description="PiggyBac transposable element-derived protein" evidence="2">
    <location>
        <begin position="274"/>
        <end position="504"/>
    </location>
</feature>
<organism evidence="3 4">
    <name type="scientific">Phytophthora nicotianae P10297</name>
    <dbReference type="NCBI Taxonomy" id="1317064"/>
    <lineage>
        <taxon>Eukaryota</taxon>
        <taxon>Sar</taxon>
        <taxon>Stramenopiles</taxon>
        <taxon>Oomycota</taxon>
        <taxon>Peronosporomycetes</taxon>
        <taxon>Peronosporales</taxon>
        <taxon>Peronosporaceae</taxon>
        <taxon>Phytophthora</taxon>
    </lineage>
</organism>
<reference evidence="3 4" key="1">
    <citation type="submission" date="2013-11" db="EMBL/GenBank/DDBJ databases">
        <title>The Genome Sequence of Phytophthora parasitica P10297.</title>
        <authorList>
            <consortium name="The Broad Institute Genomics Platform"/>
            <person name="Russ C."/>
            <person name="Tyler B."/>
            <person name="Panabieres F."/>
            <person name="Shan W."/>
            <person name="Tripathy S."/>
            <person name="Grunwald N."/>
            <person name="Machado M."/>
            <person name="Johnson C.S."/>
            <person name="Walker B."/>
            <person name="Young S.K."/>
            <person name="Zeng Q."/>
            <person name="Gargeya S."/>
            <person name="Fitzgerald M."/>
            <person name="Haas B."/>
            <person name="Abouelleil A."/>
            <person name="Allen A.W."/>
            <person name="Alvarado L."/>
            <person name="Arachchi H.M."/>
            <person name="Berlin A.M."/>
            <person name="Chapman S.B."/>
            <person name="Gainer-Dewar J."/>
            <person name="Goldberg J."/>
            <person name="Griggs A."/>
            <person name="Gujja S."/>
            <person name="Hansen M."/>
            <person name="Howarth C."/>
            <person name="Imamovic A."/>
            <person name="Ireland A."/>
            <person name="Larimer J."/>
            <person name="McCowan C."/>
            <person name="Murphy C."/>
            <person name="Pearson M."/>
            <person name="Poon T.W."/>
            <person name="Priest M."/>
            <person name="Roberts A."/>
            <person name="Saif S."/>
            <person name="Shea T."/>
            <person name="Sisk P."/>
            <person name="Sykes S."/>
            <person name="Wortman J."/>
            <person name="Nusbaum C."/>
            <person name="Birren B."/>
        </authorList>
    </citation>
    <scope>NUCLEOTIDE SEQUENCE [LARGE SCALE GENOMIC DNA]</scope>
    <source>
        <strain evidence="3 4">P10297</strain>
    </source>
</reference>
<evidence type="ECO:0000256" key="1">
    <source>
        <dbReference type="SAM" id="MobiDB-lite"/>
    </source>
</evidence>
<feature type="compositionally biased region" description="Basic and acidic residues" evidence="1">
    <location>
        <begin position="123"/>
        <end position="140"/>
    </location>
</feature>
<feature type="compositionally biased region" description="Basic and acidic residues" evidence="1">
    <location>
        <begin position="106"/>
        <end position="115"/>
    </location>
</feature>
<accession>W2ZSL4</accession>
<dbReference type="Pfam" id="PF13843">
    <property type="entry name" value="DDE_Tnp_1_7"/>
    <property type="match status" value="1"/>
</dbReference>
<dbReference type="PANTHER" id="PTHR46599">
    <property type="entry name" value="PIGGYBAC TRANSPOSABLE ELEMENT-DERIVED PROTEIN 4"/>
    <property type="match status" value="1"/>
</dbReference>
<dbReference type="Proteomes" id="UP000018948">
    <property type="component" value="Unassembled WGS sequence"/>
</dbReference>
<name>W2ZSL4_PHYNI</name>
<protein>
    <recommendedName>
        <fullName evidence="2">PiggyBac transposable element-derived protein domain-containing protein</fullName>
    </recommendedName>
</protein>
<dbReference type="AlphaFoldDB" id="W2ZSL4"/>
<feature type="non-terminal residue" evidence="3">
    <location>
        <position position="585"/>
    </location>
</feature>
<dbReference type="EMBL" id="ANIY01001017">
    <property type="protein sequence ID" value="ETP50035.1"/>
    <property type="molecule type" value="Genomic_DNA"/>
</dbReference>
<proteinExistence type="predicted"/>
<evidence type="ECO:0000313" key="3">
    <source>
        <dbReference type="EMBL" id="ETP50035.1"/>
    </source>
</evidence>
<evidence type="ECO:0000259" key="2">
    <source>
        <dbReference type="Pfam" id="PF13843"/>
    </source>
</evidence>
<feature type="region of interest" description="Disordered" evidence="1">
    <location>
        <begin position="76"/>
        <end position="140"/>
    </location>
</feature>
<gene>
    <name evidence="3" type="ORF">F442_04547</name>
</gene>
<evidence type="ECO:0000313" key="4">
    <source>
        <dbReference type="Proteomes" id="UP000018948"/>
    </source>
</evidence>
<dbReference type="PANTHER" id="PTHR46599:SF3">
    <property type="entry name" value="PIGGYBAC TRANSPOSABLE ELEMENT-DERIVED PROTEIN 4"/>
    <property type="match status" value="1"/>
</dbReference>